<comment type="caution">
    <text evidence="1">The sequence shown here is derived from an EMBL/GenBank/DDBJ whole genome shotgun (WGS) entry which is preliminary data.</text>
</comment>
<name>A0A662ZSX1_PHOVU</name>
<accession>A0A662ZSX1</accession>
<protein>
    <submittedName>
        <fullName evidence="1">Uncharacterized protein</fullName>
    </submittedName>
</protein>
<proteinExistence type="predicted"/>
<evidence type="ECO:0000313" key="1">
    <source>
        <dbReference type="EMBL" id="TSE46422.1"/>
    </source>
</evidence>
<dbReference type="AlphaFoldDB" id="A0A662ZSX1"/>
<dbReference type="Proteomes" id="UP000408523">
    <property type="component" value="Unassembled WGS sequence"/>
</dbReference>
<sequence length="141" mass="15837">MYGLTPDERITVGIRLHLRPVGTGHIQTYKTFRHKELYDGGKYCLEYILQPAAAETVDGIMVRSHIAGKPHEADVIATEFFYATAGIDITQISIDQNLKHHARVVCRTALGRIPAVKFFKVYLFNDTVNNPDRIVLGNKIA</sequence>
<reference evidence="1 2" key="1">
    <citation type="journal article" date="2019" name="Nat. Commun.">
        <title>Gram positive-like bacteriocins with broad spectrum anti-Bacteroidales activity encoded on mobile elements of the human gut microbiota.</title>
        <authorList>
            <person name="Bechon N."/>
            <person name="Coyne M.J.Jr."/>
            <person name="Laclare-Mceneany V."/>
            <person name="Chatzidaki-Livanis M."/>
            <person name="Ghigo J.-M."/>
            <person name="Comstock L.E."/>
        </authorList>
    </citation>
    <scope>NUCLEOTIDE SEQUENCE [LARGE SCALE GENOMIC DNA]</scope>
    <source>
        <strain evidence="1 2">CL01T12C17</strain>
    </source>
</reference>
<gene>
    <name evidence="1" type="ORF">EH214_04373</name>
</gene>
<organism evidence="1 2">
    <name type="scientific">Phocaeicola vulgatus</name>
    <name type="common">Bacteroides vulgatus</name>
    <dbReference type="NCBI Taxonomy" id="821"/>
    <lineage>
        <taxon>Bacteria</taxon>
        <taxon>Pseudomonadati</taxon>
        <taxon>Bacteroidota</taxon>
        <taxon>Bacteroidia</taxon>
        <taxon>Bacteroidales</taxon>
        <taxon>Bacteroidaceae</taxon>
        <taxon>Phocaeicola</taxon>
    </lineage>
</organism>
<dbReference type="EMBL" id="RWHZ01000158">
    <property type="protein sequence ID" value="TSE46422.1"/>
    <property type="molecule type" value="Genomic_DNA"/>
</dbReference>
<evidence type="ECO:0000313" key="2">
    <source>
        <dbReference type="Proteomes" id="UP000408523"/>
    </source>
</evidence>